<dbReference type="Proteomes" id="UP000541444">
    <property type="component" value="Unassembled WGS sequence"/>
</dbReference>
<organism evidence="1 2">
    <name type="scientific">Kingdonia uniflora</name>
    <dbReference type="NCBI Taxonomy" id="39325"/>
    <lineage>
        <taxon>Eukaryota</taxon>
        <taxon>Viridiplantae</taxon>
        <taxon>Streptophyta</taxon>
        <taxon>Embryophyta</taxon>
        <taxon>Tracheophyta</taxon>
        <taxon>Spermatophyta</taxon>
        <taxon>Magnoliopsida</taxon>
        <taxon>Ranunculales</taxon>
        <taxon>Circaeasteraceae</taxon>
        <taxon>Kingdonia</taxon>
    </lineage>
</organism>
<evidence type="ECO:0000313" key="1">
    <source>
        <dbReference type="EMBL" id="KAF6138600.1"/>
    </source>
</evidence>
<accession>A0A7J7L7R2</accession>
<proteinExistence type="predicted"/>
<reference evidence="1 2" key="1">
    <citation type="journal article" date="2020" name="IScience">
        <title>Genome Sequencing of the Endangered Kingdonia uniflora (Circaeasteraceae, Ranunculales) Reveals Potential Mechanisms of Evolutionary Specialization.</title>
        <authorList>
            <person name="Sun Y."/>
            <person name="Deng T."/>
            <person name="Zhang A."/>
            <person name="Moore M.J."/>
            <person name="Landis J.B."/>
            <person name="Lin N."/>
            <person name="Zhang H."/>
            <person name="Zhang X."/>
            <person name="Huang J."/>
            <person name="Zhang X."/>
            <person name="Sun H."/>
            <person name="Wang H."/>
        </authorList>
    </citation>
    <scope>NUCLEOTIDE SEQUENCE [LARGE SCALE GENOMIC DNA]</scope>
    <source>
        <strain evidence="1">TB1705</strain>
        <tissue evidence="1">Leaf</tissue>
    </source>
</reference>
<dbReference type="EMBL" id="JACGCM010002568">
    <property type="protein sequence ID" value="KAF6138600.1"/>
    <property type="molecule type" value="Genomic_DNA"/>
</dbReference>
<dbReference type="AlphaFoldDB" id="A0A7J7L7R2"/>
<name>A0A7J7L7R2_9MAGN</name>
<comment type="caution">
    <text evidence="1">The sequence shown here is derived from an EMBL/GenBank/DDBJ whole genome shotgun (WGS) entry which is preliminary data.</text>
</comment>
<sequence>MIDALKSIVSAVDGMKNRRSESEKKPNVIEALGAISGLLEGDYLKACDLLEDEGKTRMFLNLAENKRKTWLIWKINSKKDN</sequence>
<gene>
    <name evidence="1" type="ORF">GIB67_032494</name>
</gene>
<dbReference type="OrthoDB" id="1910318at2759"/>
<keyword evidence="2" id="KW-1185">Reference proteome</keyword>
<evidence type="ECO:0000313" key="2">
    <source>
        <dbReference type="Proteomes" id="UP000541444"/>
    </source>
</evidence>
<protein>
    <submittedName>
        <fullName evidence="1">Uncharacterized protein</fullName>
    </submittedName>
</protein>